<evidence type="ECO:0000256" key="1">
    <source>
        <dbReference type="SAM" id="MobiDB-lite"/>
    </source>
</evidence>
<accession>A0ABR4F2E7</accession>
<sequence>MANPQGLDDLSKFVLQQTIDYFDNFWKTLEVWEPYERVSIFERLRIPYWNPARPDPAFDENQQAAVTAAGGRNVPFHRVTRSDAAGGDAVEQRMRIFFEESGYTFVKVLGAGSQGVAALFEFAGQRVVTKWSQELAALSTEMWAMRKMVGARHIVQVSESFPSSQTFWSARLKVGLVSCGWVLMLYNTQRKWRPGMIETDWDEDSDMMDRILTLEDPHDQELRDELGPGIPLMGLLRKISQQEAYLKDSDIWRVFLCLFRACVALSYPDKWAPEGFVPTRNVDAPTKEEFVPRNAAGAALPTDLGIIDFDMNDRNVMIGDFSTDPGPEHPHDQVPVAKVGDLGVITRLLPRHRDSFFVMVSGRLRGNMWYHFPEQFTETWKNVDGMDSLAADEVAGKYGWTSILWQVGRLMTIMITRVTPDVPPTCTQSEITKPDGTTQKICTYSGHLLGEQFNHYDPLLRSTVAWCMAHRPTDRPGILELERLITDAVAVDRSATEAEGRVSIRELLEAPPAVTTQVPSAVQDPPAAPPAPAAAGTAGPSGPTAPGGRGEPMWAGHVLMGFAFEVTVGWGNVSMIESQTHAFCRI</sequence>
<organism evidence="3 4">
    <name type="scientific">Diaporthe vaccinii</name>
    <dbReference type="NCBI Taxonomy" id="105482"/>
    <lineage>
        <taxon>Eukaryota</taxon>
        <taxon>Fungi</taxon>
        <taxon>Dikarya</taxon>
        <taxon>Ascomycota</taxon>
        <taxon>Pezizomycotina</taxon>
        <taxon>Sordariomycetes</taxon>
        <taxon>Sordariomycetidae</taxon>
        <taxon>Diaporthales</taxon>
        <taxon>Diaporthaceae</taxon>
        <taxon>Diaporthe</taxon>
        <taxon>Diaporthe eres species complex</taxon>
    </lineage>
</organism>
<protein>
    <recommendedName>
        <fullName evidence="2">Protein kinase domain-containing protein</fullName>
    </recommendedName>
</protein>
<gene>
    <name evidence="3" type="ORF">FJTKL_03508</name>
</gene>
<dbReference type="SUPFAM" id="SSF56112">
    <property type="entry name" value="Protein kinase-like (PK-like)"/>
    <property type="match status" value="1"/>
</dbReference>
<reference evidence="3 4" key="1">
    <citation type="submission" date="2024-03" db="EMBL/GenBank/DDBJ databases">
        <title>A high-quality draft genome sequence of Diaporthe vaccinii, a causative agent of upright dieback and viscid rot disease in cranberry plants.</title>
        <authorList>
            <person name="Sarrasin M."/>
            <person name="Lang B.F."/>
            <person name="Burger G."/>
        </authorList>
    </citation>
    <scope>NUCLEOTIDE SEQUENCE [LARGE SCALE GENOMIC DNA]</scope>
    <source>
        <strain evidence="3 4">IS7</strain>
    </source>
</reference>
<dbReference type="InterPro" id="IPR011009">
    <property type="entry name" value="Kinase-like_dom_sf"/>
</dbReference>
<dbReference type="EMBL" id="JBAWTH010000015">
    <property type="protein sequence ID" value="KAL2288862.1"/>
    <property type="molecule type" value="Genomic_DNA"/>
</dbReference>
<feature type="region of interest" description="Disordered" evidence="1">
    <location>
        <begin position="518"/>
        <end position="550"/>
    </location>
</feature>
<feature type="compositionally biased region" description="Low complexity" evidence="1">
    <location>
        <begin position="533"/>
        <end position="544"/>
    </location>
</feature>
<comment type="caution">
    <text evidence="3">The sequence shown here is derived from an EMBL/GenBank/DDBJ whole genome shotgun (WGS) entry which is preliminary data.</text>
</comment>
<keyword evidence="4" id="KW-1185">Reference proteome</keyword>
<evidence type="ECO:0000313" key="3">
    <source>
        <dbReference type="EMBL" id="KAL2288862.1"/>
    </source>
</evidence>
<feature type="domain" description="Protein kinase" evidence="2">
    <location>
        <begin position="103"/>
        <end position="489"/>
    </location>
</feature>
<evidence type="ECO:0000259" key="2">
    <source>
        <dbReference type="PROSITE" id="PS50011"/>
    </source>
</evidence>
<dbReference type="Proteomes" id="UP001600888">
    <property type="component" value="Unassembled WGS sequence"/>
</dbReference>
<dbReference type="Gene3D" id="1.10.510.10">
    <property type="entry name" value="Transferase(Phosphotransferase) domain 1"/>
    <property type="match status" value="1"/>
</dbReference>
<name>A0ABR4F2E7_9PEZI</name>
<dbReference type="PROSITE" id="PS50011">
    <property type="entry name" value="PROTEIN_KINASE_DOM"/>
    <property type="match status" value="1"/>
</dbReference>
<proteinExistence type="predicted"/>
<dbReference type="InterPro" id="IPR000719">
    <property type="entry name" value="Prot_kinase_dom"/>
</dbReference>
<evidence type="ECO:0000313" key="4">
    <source>
        <dbReference type="Proteomes" id="UP001600888"/>
    </source>
</evidence>